<feature type="domain" description="4'-phosphopantetheinyl transferase" evidence="2">
    <location>
        <begin position="102"/>
        <end position="172"/>
    </location>
</feature>
<dbReference type="RefSeq" id="WP_255928120.1">
    <property type="nucleotide sequence ID" value="NZ_JANFNH010000013.1"/>
</dbReference>
<evidence type="ECO:0000313" key="4">
    <source>
        <dbReference type="EMBL" id="MCQ4043225.1"/>
    </source>
</evidence>
<sequence>MIGELLPATVACAEAFEDCGEDQLFPQERELLGNSVERRRREFTTVRSCARRALAELGLPPSPVLPGVRNAPRWPDGIVGSMTHCDGYRAAALARATDMATVGIDAEPDLPLRAGVVESIALPSELSWVRAAAPGSVHRDRLLFSAKECVYKAWYPMMRSELDFADARLAFATEATNVSGSSGTFDARVLRPARHSSGRWVDAFSGRWAARRGLIVTAIALPAMESLNSTPTATGNQGR</sequence>
<keyword evidence="1 4" id="KW-0808">Transferase</keyword>
<proteinExistence type="predicted"/>
<dbReference type="SUPFAM" id="SSF56214">
    <property type="entry name" value="4'-phosphopantetheinyl transferase"/>
    <property type="match status" value="1"/>
</dbReference>
<dbReference type="PRINTS" id="PR01399">
    <property type="entry name" value="ENTSNTHTASED"/>
</dbReference>
<evidence type="ECO:0000259" key="3">
    <source>
        <dbReference type="Pfam" id="PF17837"/>
    </source>
</evidence>
<feature type="domain" description="4'-phosphopantetheinyl transferase N-terminal" evidence="3">
    <location>
        <begin position="28"/>
        <end position="94"/>
    </location>
</feature>
<dbReference type="Pfam" id="PF01648">
    <property type="entry name" value="ACPS"/>
    <property type="match status" value="1"/>
</dbReference>
<dbReference type="InterPro" id="IPR008278">
    <property type="entry name" value="4-PPantetheinyl_Trfase_dom"/>
</dbReference>
<evidence type="ECO:0000256" key="1">
    <source>
        <dbReference type="ARBA" id="ARBA00022679"/>
    </source>
</evidence>
<dbReference type="GO" id="GO:0016740">
    <property type="term" value="F:transferase activity"/>
    <property type="evidence" value="ECO:0007669"/>
    <property type="project" value="UniProtKB-KW"/>
</dbReference>
<accession>A0ABT1PCZ2</accession>
<dbReference type="PANTHER" id="PTHR38096">
    <property type="entry name" value="ENTEROBACTIN SYNTHASE COMPONENT D"/>
    <property type="match status" value="1"/>
</dbReference>
<dbReference type="InterPro" id="IPR041354">
    <property type="entry name" value="4PPT_N"/>
</dbReference>
<dbReference type="EMBL" id="JANFNH010000013">
    <property type="protein sequence ID" value="MCQ4043225.1"/>
    <property type="molecule type" value="Genomic_DNA"/>
</dbReference>
<evidence type="ECO:0000259" key="2">
    <source>
        <dbReference type="Pfam" id="PF01648"/>
    </source>
</evidence>
<dbReference type="InterPro" id="IPR003542">
    <property type="entry name" value="Enbac_synth_compD-like"/>
</dbReference>
<name>A0ABT1PCZ2_9ACTN</name>
<dbReference type="PANTHER" id="PTHR38096:SF1">
    <property type="entry name" value="ENTEROBACTIN SYNTHASE COMPONENT D"/>
    <property type="match status" value="1"/>
</dbReference>
<gene>
    <name evidence="4" type="ORF">NON19_14595</name>
</gene>
<evidence type="ECO:0000313" key="5">
    <source>
        <dbReference type="Proteomes" id="UP001206206"/>
    </source>
</evidence>
<protein>
    <submittedName>
        <fullName evidence="4">4'-phosphopantetheinyl transferase superfamily protein</fullName>
    </submittedName>
</protein>
<dbReference type="InterPro" id="IPR037143">
    <property type="entry name" value="4-PPantetheinyl_Trfase_dom_sf"/>
</dbReference>
<comment type="caution">
    <text evidence="4">The sequence shown here is derived from an EMBL/GenBank/DDBJ whole genome shotgun (WGS) entry which is preliminary data.</text>
</comment>
<reference evidence="4 5" key="1">
    <citation type="submission" date="2022-06" db="EMBL/GenBank/DDBJ databases">
        <title>Draft genome sequence of type strain Streptomyces rubrisoli DSM 42083.</title>
        <authorList>
            <person name="Duangmal K."/>
            <person name="Klaysubun C."/>
        </authorList>
    </citation>
    <scope>NUCLEOTIDE SEQUENCE [LARGE SCALE GENOMIC DNA]</scope>
    <source>
        <strain evidence="4 5">DSM 42083</strain>
    </source>
</reference>
<dbReference type="Proteomes" id="UP001206206">
    <property type="component" value="Unassembled WGS sequence"/>
</dbReference>
<keyword evidence="5" id="KW-1185">Reference proteome</keyword>
<dbReference type="Pfam" id="PF17837">
    <property type="entry name" value="4PPT_N"/>
    <property type="match status" value="1"/>
</dbReference>
<organism evidence="4 5">
    <name type="scientific">Streptantibioticus rubrisoli</name>
    <dbReference type="NCBI Taxonomy" id="1387313"/>
    <lineage>
        <taxon>Bacteria</taxon>
        <taxon>Bacillati</taxon>
        <taxon>Actinomycetota</taxon>
        <taxon>Actinomycetes</taxon>
        <taxon>Kitasatosporales</taxon>
        <taxon>Streptomycetaceae</taxon>
        <taxon>Streptantibioticus</taxon>
    </lineage>
</organism>